<reference evidence="1" key="1">
    <citation type="submission" date="2014-09" db="EMBL/GenBank/DDBJ databases">
        <authorList>
            <person name="Magalhaes I.L.F."/>
            <person name="Oliveira U."/>
            <person name="Santos F.R."/>
            <person name="Vidigal T.H.D.A."/>
            <person name="Brescovit A.D."/>
            <person name="Santos A.J."/>
        </authorList>
    </citation>
    <scope>NUCLEOTIDE SEQUENCE</scope>
    <source>
        <tissue evidence="1">Shoot tissue taken approximately 20 cm above the soil surface</tissue>
    </source>
</reference>
<sequence length="32" mass="3684">MVVDCHSSYTPCCQDWISLLTHHACLHGDRRV</sequence>
<name>A0A0A9FFW8_ARUDO</name>
<dbReference type="AlphaFoldDB" id="A0A0A9FFW8"/>
<organism evidence="1">
    <name type="scientific">Arundo donax</name>
    <name type="common">Giant reed</name>
    <name type="synonym">Donax arundinaceus</name>
    <dbReference type="NCBI Taxonomy" id="35708"/>
    <lineage>
        <taxon>Eukaryota</taxon>
        <taxon>Viridiplantae</taxon>
        <taxon>Streptophyta</taxon>
        <taxon>Embryophyta</taxon>
        <taxon>Tracheophyta</taxon>
        <taxon>Spermatophyta</taxon>
        <taxon>Magnoliopsida</taxon>
        <taxon>Liliopsida</taxon>
        <taxon>Poales</taxon>
        <taxon>Poaceae</taxon>
        <taxon>PACMAD clade</taxon>
        <taxon>Arundinoideae</taxon>
        <taxon>Arundineae</taxon>
        <taxon>Arundo</taxon>
    </lineage>
</organism>
<protein>
    <submittedName>
        <fullName evidence="1">Uncharacterized protein</fullName>
    </submittedName>
</protein>
<accession>A0A0A9FFW8</accession>
<reference evidence="1" key="2">
    <citation type="journal article" date="2015" name="Data Brief">
        <title>Shoot transcriptome of the giant reed, Arundo donax.</title>
        <authorList>
            <person name="Barrero R.A."/>
            <person name="Guerrero F.D."/>
            <person name="Moolhuijzen P."/>
            <person name="Goolsby J.A."/>
            <person name="Tidwell J."/>
            <person name="Bellgard S.E."/>
            <person name="Bellgard M.I."/>
        </authorList>
    </citation>
    <scope>NUCLEOTIDE SEQUENCE</scope>
    <source>
        <tissue evidence="1">Shoot tissue taken approximately 20 cm above the soil surface</tissue>
    </source>
</reference>
<dbReference type="EMBL" id="GBRH01190768">
    <property type="protein sequence ID" value="JAE07128.1"/>
    <property type="molecule type" value="Transcribed_RNA"/>
</dbReference>
<evidence type="ECO:0000313" key="1">
    <source>
        <dbReference type="EMBL" id="JAE07128.1"/>
    </source>
</evidence>
<proteinExistence type="predicted"/>